<dbReference type="Proteomes" id="UP001500359">
    <property type="component" value="Unassembled WGS sequence"/>
</dbReference>
<organism evidence="2 3">
    <name type="scientific">Aliiglaciecola litoralis</name>
    <dbReference type="NCBI Taxonomy" id="582857"/>
    <lineage>
        <taxon>Bacteria</taxon>
        <taxon>Pseudomonadati</taxon>
        <taxon>Pseudomonadota</taxon>
        <taxon>Gammaproteobacteria</taxon>
        <taxon>Alteromonadales</taxon>
        <taxon>Alteromonadaceae</taxon>
        <taxon>Aliiglaciecola</taxon>
    </lineage>
</organism>
<evidence type="ECO:0000313" key="2">
    <source>
        <dbReference type="EMBL" id="GAA0857460.1"/>
    </source>
</evidence>
<protein>
    <submittedName>
        <fullName evidence="2">Lipase</fullName>
    </submittedName>
</protein>
<dbReference type="InterPro" id="IPR020009">
    <property type="entry name" value="VolA/Pla-1/cef"/>
</dbReference>
<gene>
    <name evidence="2" type="ORF">GCM10009114_23360</name>
</gene>
<dbReference type="NCBIfam" id="TIGR03502">
    <property type="entry name" value="lipase_Pla1_cef"/>
    <property type="match status" value="1"/>
</dbReference>
<dbReference type="InterPro" id="IPR025920">
    <property type="entry name" value="Lipase_bact_N"/>
</dbReference>
<sequence length="859" mass="89105">MKKLLISTSIAAVFVLAGCGGGDELKQIQKETPKTVPASRIVFDPSNGLLNVPSDLFFALVEQTDDGTLELPDEVEGQIDGGTPDFGNPSAALGALDGWSTQHPFTFSTSHPAGVTLDAASVAAPNAVRIFEGAIGGDLNDPDCTTAPPITGCKIYEELTFGVDFVTQAKDDDIAVIPLKPLKESTSYYVVVTNSITAGGQPLKPSTTYELVRQDINSLPLATDSQRALQGIINSYEAVITSQGGVSADSIVFSYTFTTQSTTQIVNTVKQLQIGPFAQALQAGLSQQQAAAYLPVIPVTEAPVDTAFDVLAPTLLGAEQLAGLTAVGLNTCNGLIAAVTNPESPLFPTAAAVLPQVGAFCAAQMKAGTIDLPYYLSTTDPLNGRWTAACTNGLAMQTLGAEQIGALLANQTITTGPNNELCQAASGGQLMDLDISNLGINDLRHVTRYSPIPARQGRNDDGTETLQVQITVPDVNVVNLLSALPGSTVNPISKPENGWPIVILQHGITSKKEDFLAVTGALSIAGYATVAIDHPLHGSRGFTVDERVINTSTGFGGSTTDYMNLASLLTTRDNNRQSIVDIMGLRLGLNAVVDTTGGSVDLDSSKVSFIGQSLGSISGIGSVAMSNKSFGEGNPLANFDSMYEFESAVFNVPGGGIAGFLMESASFGNLIKGSLLAASSADFQAFLTAYATENQIPAEQALAPAFVAFEATLNATQLEGINDTFAQFVFAAQTITDAADPNNYAALLAENSTFMFHEVIGGGTNDNGDTALPDQVIPNSTVKSPTFAGTEPLAKFAGLTGVSTTSPGNGLVRFNAGTHSSLLSPATSRATTVEMQTQAAAFLATGGTIVITDTSVVAN</sequence>
<name>A0ABN1LL99_9ALTE</name>
<evidence type="ECO:0000313" key="3">
    <source>
        <dbReference type="Proteomes" id="UP001500359"/>
    </source>
</evidence>
<accession>A0ABN1LL99</accession>
<keyword evidence="3" id="KW-1185">Reference proteome</keyword>
<dbReference type="PROSITE" id="PS51257">
    <property type="entry name" value="PROKAR_LIPOPROTEIN"/>
    <property type="match status" value="1"/>
</dbReference>
<dbReference type="InterPro" id="IPR029058">
    <property type="entry name" value="AB_hydrolase_fold"/>
</dbReference>
<dbReference type="SUPFAM" id="SSF53474">
    <property type="entry name" value="alpha/beta-Hydrolases"/>
    <property type="match status" value="1"/>
</dbReference>
<dbReference type="Gene3D" id="3.40.50.1820">
    <property type="entry name" value="alpha/beta hydrolase"/>
    <property type="match status" value="1"/>
</dbReference>
<dbReference type="EMBL" id="BAAAFD010000006">
    <property type="protein sequence ID" value="GAA0857460.1"/>
    <property type="molecule type" value="Genomic_DNA"/>
</dbReference>
<evidence type="ECO:0000259" key="1">
    <source>
        <dbReference type="Pfam" id="PF12262"/>
    </source>
</evidence>
<proteinExistence type="predicted"/>
<dbReference type="RefSeq" id="WP_343860153.1">
    <property type="nucleotide sequence ID" value="NZ_BAAAFD010000006.1"/>
</dbReference>
<comment type="caution">
    <text evidence="2">The sequence shown here is derived from an EMBL/GenBank/DDBJ whole genome shotgun (WGS) entry which is preliminary data.</text>
</comment>
<feature type="domain" description="Bacterial virulence factor lipase N-terminal" evidence="1">
    <location>
        <begin position="40"/>
        <end position="270"/>
    </location>
</feature>
<reference evidence="2 3" key="1">
    <citation type="journal article" date="2019" name="Int. J. Syst. Evol. Microbiol.">
        <title>The Global Catalogue of Microorganisms (GCM) 10K type strain sequencing project: providing services to taxonomists for standard genome sequencing and annotation.</title>
        <authorList>
            <consortium name="The Broad Institute Genomics Platform"/>
            <consortium name="The Broad Institute Genome Sequencing Center for Infectious Disease"/>
            <person name="Wu L."/>
            <person name="Ma J."/>
        </authorList>
    </citation>
    <scope>NUCLEOTIDE SEQUENCE [LARGE SCALE GENOMIC DNA]</scope>
    <source>
        <strain evidence="2 3">JCM 15896</strain>
    </source>
</reference>
<dbReference type="Pfam" id="PF12262">
    <property type="entry name" value="Lipase_bact_N"/>
    <property type="match status" value="1"/>
</dbReference>